<dbReference type="PROSITE" id="PS50011">
    <property type="entry name" value="PROTEIN_KINASE_DOM"/>
    <property type="match status" value="1"/>
</dbReference>
<keyword evidence="3" id="KW-0479">Metal-binding</keyword>
<dbReference type="GeneID" id="27349735"/>
<dbReference type="HOGENOM" id="CLU_010864_0_0_1"/>
<dbReference type="SMART" id="SM00355">
    <property type="entry name" value="ZnF_C2H2"/>
    <property type="match status" value="1"/>
</dbReference>
<keyword evidence="2 4" id="KW-0067">ATP-binding</keyword>
<dbReference type="SUPFAM" id="SSF56112">
    <property type="entry name" value="Protein kinase-like (PK-like)"/>
    <property type="match status" value="1"/>
</dbReference>
<feature type="binding site" evidence="4">
    <location>
        <position position="247"/>
    </location>
    <ligand>
        <name>ATP</name>
        <dbReference type="ChEBI" id="CHEBI:30616"/>
    </ligand>
</feature>
<dbReference type="PANTHER" id="PTHR24347">
    <property type="entry name" value="SERINE/THREONINE-PROTEIN KINASE"/>
    <property type="match status" value="1"/>
</dbReference>
<dbReference type="PROSITE" id="PS00107">
    <property type="entry name" value="PROTEIN_KINASE_ATP"/>
    <property type="match status" value="1"/>
</dbReference>
<feature type="region of interest" description="Disordered" evidence="5">
    <location>
        <begin position="601"/>
        <end position="637"/>
    </location>
</feature>
<dbReference type="OrthoDB" id="10252171at2759"/>
<dbReference type="GO" id="GO:0003677">
    <property type="term" value="F:DNA binding"/>
    <property type="evidence" value="ECO:0007669"/>
    <property type="project" value="InterPro"/>
</dbReference>
<feature type="region of interest" description="Disordered" evidence="5">
    <location>
        <begin position="926"/>
        <end position="949"/>
    </location>
</feature>
<keyword evidence="3" id="KW-0863">Zinc-finger</keyword>
<dbReference type="Gene3D" id="1.10.510.10">
    <property type="entry name" value="Transferase(Phosphotransferase) domain 1"/>
    <property type="match status" value="1"/>
</dbReference>
<feature type="compositionally biased region" description="Acidic residues" evidence="5">
    <location>
        <begin position="619"/>
        <end position="630"/>
    </location>
</feature>
<evidence type="ECO:0000313" key="8">
    <source>
        <dbReference type="EMBL" id="KIW24853.1"/>
    </source>
</evidence>
<dbReference type="VEuPathDB" id="FungiDB:PV07_10541"/>
<dbReference type="InterPro" id="IPR011009">
    <property type="entry name" value="Kinase-like_dom_sf"/>
</dbReference>
<dbReference type="AlphaFoldDB" id="A0A0D2C0K2"/>
<keyword evidence="3" id="KW-0862">Zinc</keyword>
<reference evidence="8 9" key="1">
    <citation type="submission" date="2015-01" db="EMBL/GenBank/DDBJ databases">
        <title>The Genome Sequence of Cladophialophora immunda CBS83496.</title>
        <authorList>
            <consortium name="The Broad Institute Genomics Platform"/>
            <person name="Cuomo C."/>
            <person name="de Hoog S."/>
            <person name="Gorbushina A."/>
            <person name="Stielow B."/>
            <person name="Teixiera M."/>
            <person name="Abouelleil A."/>
            <person name="Chapman S.B."/>
            <person name="Priest M."/>
            <person name="Young S.K."/>
            <person name="Wortman J."/>
            <person name="Nusbaum C."/>
            <person name="Birren B."/>
        </authorList>
    </citation>
    <scope>NUCLEOTIDE SEQUENCE [LARGE SCALE GENOMIC DNA]</scope>
    <source>
        <strain evidence="8 9">CBS 83496</strain>
    </source>
</reference>
<accession>A0A0D2C0K2</accession>
<evidence type="ECO:0000259" key="6">
    <source>
        <dbReference type="PROSITE" id="PS50011"/>
    </source>
</evidence>
<dbReference type="Pfam" id="PF00069">
    <property type="entry name" value="Pkinase"/>
    <property type="match status" value="1"/>
</dbReference>
<dbReference type="STRING" id="569365.A0A0D2C0K2"/>
<evidence type="ECO:0000256" key="1">
    <source>
        <dbReference type="ARBA" id="ARBA00022741"/>
    </source>
</evidence>
<evidence type="ECO:0000259" key="7">
    <source>
        <dbReference type="PROSITE" id="PS50157"/>
    </source>
</evidence>
<feature type="region of interest" description="Disordered" evidence="5">
    <location>
        <begin position="1023"/>
        <end position="1094"/>
    </location>
</feature>
<dbReference type="EMBL" id="KN847045">
    <property type="protein sequence ID" value="KIW24853.1"/>
    <property type="molecule type" value="Genomic_DNA"/>
</dbReference>
<dbReference type="PROSITE" id="PS00108">
    <property type="entry name" value="PROTEIN_KINASE_ST"/>
    <property type="match status" value="1"/>
</dbReference>
<dbReference type="PROSITE" id="PS00028">
    <property type="entry name" value="ZINC_FINGER_C2H2_1"/>
    <property type="match status" value="1"/>
</dbReference>
<evidence type="ECO:0000256" key="5">
    <source>
        <dbReference type="SAM" id="MobiDB-lite"/>
    </source>
</evidence>
<evidence type="ECO:0000256" key="4">
    <source>
        <dbReference type="PROSITE-ProRule" id="PRU10141"/>
    </source>
</evidence>
<dbReference type="GO" id="GO:0005524">
    <property type="term" value="F:ATP binding"/>
    <property type="evidence" value="ECO:0007669"/>
    <property type="project" value="UniProtKB-UniRule"/>
</dbReference>
<dbReference type="GO" id="GO:0008270">
    <property type="term" value="F:zinc ion binding"/>
    <property type="evidence" value="ECO:0007669"/>
    <property type="project" value="UniProtKB-KW"/>
</dbReference>
<feature type="compositionally biased region" description="Polar residues" evidence="5">
    <location>
        <begin position="981"/>
        <end position="998"/>
    </location>
</feature>
<feature type="compositionally biased region" description="Pro residues" evidence="5">
    <location>
        <begin position="1054"/>
        <end position="1065"/>
    </location>
</feature>
<dbReference type="InterPro" id="IPR036887">
    <property type="entry name" value="HTH_APSES_sf"/>
</dbReference>
<protein>
    <recommendedName>
        <fullName evidence="10">Protein kinase domain-containing protein</fullName>
    </recommendedName>
</protein>
<dbReference type="Proteomes" id="UP000054466">
    <property type="component" value="Unassembled WGS sequence"/>
</dbReference>
<dbReference type="InterPro" id="IPR008271">
    <property type="entry name" value="Ser/Thr_kinase_AS"/>
</dbReference>
<organism evidence="8 9">
    <name type="scientific">Cladophialophora immunda</name>
    <dbReference type="NCBI Taxonomy" id="569365"/>
    <lineage>
        <taxon>Eukaryota</taxon>
        <taxon>Fungi</taxon>
        <taxon>Dikarya</taxon>
        <taxon>Ascomycota</taxon>
        <taxon>Pezizomycotina</taxon>
        <taxon>Eurotiomycetes</taxon>
        <taxon>Chaetothyriomycetidae</taxon>
        <taxon>Chaetothyriales</taxon>
        <taxon>Herpotrichiellaceae</taxon>
        <taxon>Cladophialophora</taxon>
    </lineage>
</organism>
<feature type="domain" description="C2H2-type" evidence="7">
    <location>
        <begin position="1099"/>
        <end position="1130"/>
    </location>
</feature>
<evidence type="ECO:0000256" key="2">
    <source>
        <dbReference type="ARBA" id="ARBA00022840"/>
    </source>
</evidence>
<feature type="region of interest" description="Disordered" evidence="5">
    <location>
        <begin position="979"/>
        <end position="1003"/>
    </location>
</feature>
<proteinExistence type="predicted"/>
<dbReference type="PROSITE" id="PS50157">
    <property type="entry name" value="ZINC_FINGER_C2H2_2"/>
    <property type="match status" value="1"/>
</dbReference>
<dbReference type="Gene3D" id="3.30.160.60">
    <property type="entry name" value="Classic Zinc Finger"/>
    <property type="match status" value="1"/>
</dbReference>
<dbReference type="SUPFAM" id="SSF54616">
    <property type="entry name" value="DNA-binding domain of Mlu1-box binding protein MBP1"/>
    <property type="match status" value="1"/>
</dbReference>
<evidence type="ECO:0000256" key="3">
    <source>
        <dbReference type="PROSITE-ProRule" id="PRU00042"/>
    </source>
</evidence>
<dbReference type="Gene3D" id="3.10.260.10">
    <property type="entry name" value="Transcription regulator HTH, APSES-type DNA-binding domain"/>
    <property type="match status" value="1"/>
</dbReference>
<dbReference type="InterPro" id="IPR017441">
    <property type="entry name" value="Protein_kinase_ATP_BS"/>
</dbReference>
<feature type="region of interest" description="Disordered" evidence="5">
    <location>
        <begin position="516"/>
        <end position="555"/>
    </location>
</feature>
<dbReference type="InterPro" id="IPR013087">
    <property type="entry name" value="Znf_C2H2_type"/>
</dbReference>
<name>A0A0D2C0K2_9EURO</name>
<dbReference type="InterPro" id="IPR000719">
    <property type="entry name" value="Prot_kinase_dom"/>
</dbReference>
<evidence type="ECO:0008006" key="10">
    <source>
        <dbReference type="Google" id="ProtNLM"/>
    </source>
</evidence>
<dbReference type="RefSeq" id="XP_016245069.1">
    <property type="nucleotide sequence ID" value="XM_016397878.1"/>
</dbReference>
<keyword evidence="1 4" id="KW-0547">Nucleotide-binding</keyword>
<keyword evidence="9" id="KW-1185">Reference proteome</keyword>
<sequence length="1135" mass="128490">MDDPNIFLTLTPCDKWGLTADSFRLPHNVARYVQPCPISRETTPGDSVHDETPVNELEYFHRIQLRFDQETKVKGRVTFGSDPELCDVLLDSRRPRFYITFDSKQRPVIWDDSNNGFTVSYDGQAKDERRNHFKWIFFTGYKTIRVTIPLRKERQLAFDVHLPPHYKTHREEYKNNVERFMADAPQDYDVAFDNLALRSEGPSFAPSESLSPTKRPIYLKGRELGKGIFGRVWKVQDASTGFEYAGKKFFHSTGWEREIEIMKKLRHDHVVRFFDFKRDPGPLLVMEYVPLGNLQQQNTDSPIAVEEWSVLLYQCLTALDYLHHRNIAHRDLKPDNILVCSRTPFWVKVGDFGLGKEDEDEDLKTRCGNDRYSAPEAYSNRPYTNAVDIWQLGVIVMEGLYGLPRDTRRKNVKQPNEIQRQALGWCQLIIEAAEDWESDSMIDFLRGCMIIWEPAKRLPADECVQKGLEAGLFTGVFSQTGNVTPRLQPDGGTGDVNIKEASTVMGPLWQNVRTSPRNEERTLRLRGTPSPPLHECEQVPQSHGGISLNDDESTSLVTPERYDNRFAKRRRTTDDFEPNLQFPGSVQQLGWPQLPQVAANRGEKGSMGREGYTARPAVSDEDPDQDDEITEIPPVQPPLERRGKFIVQSTEEHQALLRIIDGQVNFTMDTSSIAPWIDIHTARELCSIANVGAKFQPLFSFGEARQAQVPVIRPEPQQQMIQNGAGLPAFTPLIFNGNTVLVRNADSWINATQILRAAGFNRPPFSWQDQNFAYERVGPLGVFVNVDIAIRFCELYNLPELGMILRGEFQGEHQDLVFTRRQRQKDKDKFHLVSCAKDTVAVRRSDLKVNLAHIFKASPAHRSHRDAALRFKKRNPFSVEVVRGDSKTQGSYVDISLATNLSQLLGLPLIAKALVQLIGENLLPQREGPSTAAQPKGILAQPGPAKDINNGDNSGPDMTISEIDRLLNVSQPSFRFMMPSRHSQSSRLGMDHPQNNGGVQKPGEWMSQISLSSLIIPSDLSCFKQDEPENFPNQEQDQEEREACPDQPGVAAPYPQPGPGVPGPSPTSATSQTPQRFVFVPNEQPKRPRRKPEEIERLYKCGWNGCEKAYGNLGHLNQHVSKHSHGPKRKGRGDG</sequence>
<dbReference type="GO" id="GO:0004672">
    <property type="term" value="F:protein kinase activity"/>
    <property type="evidence" value="ECO:0007669"/>
    <property type="project" value="InterPro"/>
</dbReference>
<evidence type="ECO:0000313" key="9">
    <source>
        <dbReference type="Proteomes" id="UP000054466"/>
    </source>
</evidence>
<gene>
    <name evidence="8" type="ORF">PV07_10541</name>
</gene>
<dbReference type="SMART" id="SM00220">
    <property type="entry name" value="S_TKc"/>
    <property type="match status" value="1"/>
</dbReference>
<feature type="domain" description="Protein kinase" evidence="6">
    <location>
        <begin position="218"/>
        <end position="472"/>
    </location>
</feature>